<organism evidence="2 3">
    <name type="scientific">Acorus calamus</name>
    <name type="common">Sweet flag</name>
    <dbReference type="NCBI Taxonomy" id="4465"/>
    <lineage>
        <taxon>Eukaryota</taxon>
        <taxon>Viridiplantae</taxon>
        <taxon>Streptophyta</taxon>
        <taxon>Embryophyta</taxon>
        <taxon>Tracheophyta</taxon>
        <taxon>Spermatophyta</taxon>
        <taxon>Magnoliopsida</taxon>
        <taxon>Liliopsida</taxon>
        <taxon>Acoraceae</taxon>
        <taxon>Acorus</taxon>
    </lineage>
</organism>
<dbReference type="AlphaFoldDB" id="A0AAV9C1N9"/>
<keyword evidence="3" id="KW-1185">Reference proteome</keyword>
<reference evidence="2" key="2">
    <citation type="submission" date="2023-06" db="EMBL/GenBank/DDBJ databases">
        <authorList>
            <person name="Ma L."/>
            <person name="Liu K.-W."/>
            <person name="Li Z."/>
            <person name="Hsiao Y.-Y."/>
            <person name="Qi Y."/>
            <person name="Fu T."/>
            <person name="Tang G."/>
            <person name="Zhang D."/>
            <person name="Sun W.-H."/>
            <person name="Liu D.-K."/>
            <person name="Li Y."/>
            <person name="Chen G.-Z."/>
            <person name="Liu X.-D."/>
            <person name="Liao X.-Y."/>
            <person name="Jiang Y.-T."/>
            <person name="Yu X."/>
            <person name="Hao Y."/>
            <person name="Huang J."/>
            <person name="Zhao X.-W."/>
            <person name="Ke S."/>
            <person name="Chen Y.-Y."/>
            <person name="Wu W.-L."/>
            <person name="Hsu J.-L."/>
            <person name="Lin Y.-F."/>
            <person name="Huang M.-D."/>
            <person name="Li C.-Y."/>
            <person name="Huang L."/>
            <person name="Wang Z.-W."/>
            <person name="Zhao X."/>
            <person name="Zhong W.-Y."/>
            <person name="Peng D.-H."/>
            <person name="Ahmad S."/>
            <person name="Lan S."/>
            <person name="Zhang J.-S."/>
            <person name="Tsai W.-C."/>
            <person name="Van De Peer Y."/>
            <person name="Liu Z.-J."/>
        </authorList>
    </citation>
    <scope>NUCLEOTIDE SEQUENCE</scope>
    <source>
        <strain evidence="2">CP</strain>
        <tissue evidence="2">Leaves</tissue>
    </source>
</reference>
<proteinExistence type="predicted"/>
<dbReference type="Proteomes" id="UP001180020">
    <property type="component" value="Unassembled WGS sequence"/>
</dbReference>
<evidence type="ECO:0000313" key="2">
    <source>
        <dbReference type="EMBL" id="KAK1282579.1"/>
    </source>
</evidence>
<accession>A0AAV9C1N9</accession>
<feature type="compositionally biased region" description="Basic and acidic residues" evidence="1">
    <location>
        <begin position="15"/>
        <end position="38"/>
    </location>
</feature>
<comment type="caution">
    <text evidence="2">The sequence shown here is derived from an EMBL/GenBank/DDBJ whole genome shotgun (WGS) entry which is preliminary data.</text>
</comment>
<evidence type="ECO:0000256" key="1">
    <source>
        <dbReference type="SAM" id="MobiDB-lite"/>
    </source>
</evidence>
<gene>
    <name evidence="2" type="ORF">QJS10_CPB22g01480</name>
</gene>
<reference evidence="2" key="1">
    <citation type="journal article" date="2023" name="Nat. Commun.">
        <title>Diploid and tetraploid genomes of Acorus and the evolution of monocots.</title>
        <authorList>
            <person name="Ma L."/>
            <person name="Liu K.W."/>
            <person name="Li Z."/>
            <person name="Hsiao Y.Y."/>
            <person name="Qi Y."/>
            <person name="Fu T."/>
            <person name="Tang G.D."/>
            <person name="Zhang D."/>
            <person name="Sun W.H."/>
            <person name="Liu D.K."/>
            <person name="Li Y."/>
            <person name="Chen G.Z."/>
            <person name="Liu X.D."/>
            <person name="Liao X.Y."/>
            <person name="Jiang Y.T."/>
            <person name="Yu X."/>
            <person name="Hao Y."/>
            <person name="Huang J."/>
            <person name="Zhao X.W."/>
            <person name="Ke S."/>
            <person name="Chen Y.Y."/>
            <person name="Wu W.L."/>
            <person name="Hsu J.L."/>
            <person name="Lin Y.F."/>
            <person name="Huang M.D."/>
            <person name="Li C.Y."/>
            <person name="Huang L."/>
            <person name="Wang Z.W."/>
            <person name="Zhao X."/>
            <person name="Zhong W.Y."/>
            <person name="Peng D.H."/>
            <person name="Ahmad S."/>
            <person name="Lan S."/>
            <person name="Zhang J.S."/>
            <person name="Tsai W.C."/>
            <person name="Van de Peer Y."/>
            <person name="Liu Z.J."/>
        </authorList>
    </citation>
    <scope>NUCLEOTIDE SEQUENCE</scope>
    <source>
        <strain evidence="2">CP</strain>
    </source>
</reference>
<dbReference type="EMBL" id="JAUJYO010000022">
    <property type="protein sequence ID" value="KAK1282579.1"/>
    <property type="molecule type" value="Genomic_DNA"/>
</dbReference>
<protein>
    <submittedName>
        <fullName evidence="2">Uncharacterized protein</fullName>
    </submittedName>
</protein>
<sequence>MRLNSAAIDMGEPEGDPREPKPERRREGPESKAVERSRRISLASPAETAEAKGRPMTWRGTFAFTRGVRSSRNFTDALIISSFVEDEKP</sequence>
<feature type="region of interest" description="Disordered" evidence="1">
    <location>
        <begin position="1"/>
        <end position="54"/>
    </location>
</feature>
<evidence type="ECO:0000313" key="3">
    <source>
        <dbReference type="Proteomes" id="UP001180020"/>
    </source>
</evidence>
<name>A0AAV9C1N9_ACOCL</name>